<reference evidence="19" key="1">
    <citation type="journal article" date="2013" name="Science">
        <title>Comparative analysis of bat genomes provides insight into the evolution of flight and immunity.</title>
        <authorList>
            <person name="Zhang G."/>
            <person name="Cowled C."/>
            <person name="Shi Z."/>
            <person name="Huang Z."/>
            <person name="Bishop-Lilly K.A."/>
            <person name="Fang X."/>
            <person name="Wynne J.W."/>
            <person name="Xiong Z."/>
            <person name="Baker M.L."/>
            <person name="Zhao W."/>
            <person name="Tachedjian M."/>
            <person name="Zhu Y."/>
            <person name="Zhou P."/>
            <person name="Jiang X."/>
            <person name="Ng J."/>
            <person name="Yang L."/>
            <person name="Wu L."/>
            <person name="Xiao J."/>
            <person name="Feng Y."/>
            <person name="Chen Y."/>
            <person name="Sun X."/>
            <person name="Zhang Y."/>
            <person name="Marsh G.A."/>
            <person name="Crameri G."/>
            <person name="Broder C.C."/>
            <person name="Frey K.G."/>
            <person name="Wang L.F."/>
            <person name="Wang J."/>
        </authorList>
    </citation>
    <scope>NUCLEOTIDE SEQUENCE [LARGE SCALE GENOMIC DNA]</scope>
</reference>
<dbReference type="Proteomes" id="UP000010556">
    <property type="component" value="Unassembled WGS sequence"/>
</dbReference>
<evidence type="ECO:0000256" key="10">
    <source>
        <dbReference type="ARBA" id="ARBA00023175"/>
    </source>
</evidence>
<evidence type="ECO:0000256" key="6">
    <source>
        <dbReference type="ARBA" id="ARBA00022825"/>
    </source>
</evidence>
<evidence type="ECO:0000256" key="1">
    <source>
        <dbReference type="ARBA" id="ARBA00011445"/>
    </source>
</evidence>
<dbReference type="SUPFAM" id="SSF50494">
    <property type="entry name" value="Trypsin-like serine proteases"/>
    <property type="match status" value="1"/>
</dbReference>
<keyword evidence="10" id="KW-0505">Motor protein</keyword>
<dbReference type="Gene3D" id="2.40.10.10">
    <property type="entry name" value="Trypsin-like serine proteases"/>
    <property type="match status" value="2"/>
</dbReference>
<feature type="region of interest" description="Disordered" evidence="15">
    <location>
        <begin position="1"/>
        <end position="42"/>
    </location>
</feature>
<evidence type="ECO:0000256" key="13">
    <source>
        <dbReference type="ARBA" id="ARBA00040021"/>
    </source>
</evidence>
<dbReference type="InterPro" id="IPR043504">
    <property type="entry name" value="Peptidase_S1_PA_chymotrypsin"/>
</dbReference>
<protein>
    <recommendedName>
        <fullName evidence="13">Myosin light chain 3</fullName>
    </recommendedName>
    <alternativeName>
        <fullName evidence="14">Myosin light chain 1, slow-twitch muscle B/ventricular isoform</fullName>
    </alternativeName>
</protein>
<feature type="compositionally biased region" description="Basic and acidic residues" evidence="15">
    <location>
        <begin position="1"/>
        <end position="15"/>
    </location>
</feature>
<dbReference type="GO" id="GO:0005509">
    <property type="term" value="F:calcium ion binding"/>
    <property type="evidence" value="ECO:0007669"/>
    <property type="project" value="InterPro"/>
</dbReference>
<dbReference type="InterPro" id="IPR033116">
    <property type="entry name" value="TRYPSIN_SER"/>
</dbReference>
<keyword evidence="6" id="KW-0720">Serine protease</keyword>
<dbReference type="PANTHER" id="PTHR23048">
    <property type="entry name" value="MYOSIN LIGHT CHAIN 1, 3"/>
    <property type="match status" value="1"/>
</dbReference>
<dbReference type="InterPro" id="IPR002048">
    <property type="entry name" value="EF_hand_dom"/>
</dbReference>
<evidence type="ECO:0000256" key="8">
    <source>
        <dbReference type="ARBA" id="ARBA00023145"/>
    </source>
</evidence>
<dbReference type="SMART" id="SM00020">
    <property type="entry name" value="Tryp_SPc"/>
    <property type="match status" value="1"/>
</dbReference>
<evidence type="ECO:0000256" key="7">
    <source>
        <dbReference type="ARBA" id="ARBA00023123"/>
    </source>
</evidence>
<dbReference type="EMBL" id="KB112367">
    <property type="protein sequence ID" value="ELK24971.1"/>
    <property type="molecule type" value="Genomic_DNA"/>
</dbReference>
<keyword evidence="9" id="KW-1015">Disulfide bond</keyword>
<evidence type="ECO:0000256" key="12">
    <source>
        <dbReference type="ARBA" id="ARBA00037341"/>
    </source>
</evidence>
<dbReference type="InterPro" id="IPR050230">
    <property type="entry name" value="CALM/Myosin/TropC-like"/>
</dbReference>
<evidence type="ECO:0000259" key="16">
    <source>
        <dbReference type="PROSITE" id="PS50222"/>
    </source>
</evidence>
<dbReference type="GO" id="GO:0016460">
    <property type="term" value="C:myosin II complex"/>
    <property type="evidence" value="ECO:0007669"/>
    <property type="project" value="TreeGrafter"/>
</dbReference>
<comment type="function">
    <text evidence="12">Regulatory light chain of myosin. Does not bind calcium.</text>
</comment>
<feature type="domain" description="Peptidase S1" evidence="17">
    <location>
        <begin position="186"/>
        <end position="389"/>
    </location>
</feature>
<dbReference type="PRINTS" id="PR00722">
    <property type="entry name" value="CHYMOTRYPSIN"/>
</dbReference>
<feature type="domain" description="EF-hand" evidence="16">
    <location>
        <begin position="132"/>
        <end position="167"/>
    </location>
</feature>
<dbReference type="FunFam" id="1.10.238.10:FF:000056">
    <property type="entry name" value="Myosin light chain 1 skeletal"/>
    <property type="match status" value="1"/>
</dbReference>
<evidence type="ECO:0000313" key="19">
    <source>
        <dbReference type="Proteomes" id="UP000010556"/>
    </source>
</evidence>
<dbReference type="PANTHER" id="PTHR23048:SF2">
    <property type="entry name" value="MYOSIN LIGHT CHAIN 3"/>
    <property type="match status" value="1"/>
</dbReference>
<dbReference type="PROSITE" id="PS50240">
    <property type="entry name" value="TRYPSIN_DOM"/>
    <property type="match status" value="1"/>
</dbReference>
<evidence type="ECO:0000256" key="14">
    <source>
        <dbReference type="ARBA" id="ARBA00042881"/>
    </source>
</evidence>
<organism evidence="18 19">
    <name type="scientific">Myotis davidii</name>
    <name type="common">David's myotis</name>
    <dbReference type="NCBI Taxonomy" id="225400"/>
    <lineage>
        <taxon>Eukaryota</taxon>
        <taxon>Metazoa</taxon>
        <taxon>Chordata</taxon>
        <taxon>Craniata</taxon>
        <taxon>Vertebrata</taxon>
        <taxon>Euteleostomi</taxon>
        <taxon>Mammalia</taxon>
        <taxon>Eutheria</taxon>
        <taxon>Laurasiatheria</taxon>
        <taxon>Chiroptera</taxon>
        <taxon>Yangochiroptera</taxon>
        <taxon>Vespertilionidae</taxon>
        <taxon>Myotis</taxon>
    </lineage>
</organism>
<evidence type="ECO:0000256" key="2">
    <source>
        <dbReference type="ARBA" id="ARBA00022670"/>
    </source>
</evidence>
<evidence type="ECO:0000256" key="9">
    <source>
        <dbReference type="ARBA" id="ARBA00023157"/>
    </source>
</evidence>
<dbReference type="InterPro" id="IPR009003">
    <property type="entry name" value="Peptidase_S1_PA"/>
</dbReference>
<gene>
    <name evidence="18" type="ORF">MDA_GLEAN10023107</name>
</gene>
<dbReference type="InterPro" id="IPR001254">
    <property type="entry name" value="Trypsin_dom"/>
</dbReference>
<dbReference type="MEROPS" id="S01.106"/>
<feature type="compositionally biased region" description="Low complexity" evidence="15">
    <location>
        <begin position="16"/>
        <end position="27"/>
    </location>
</feature>
<dbReference type="CDD" id="cd00190">
    <property type="entry name" value="Tryp_SPc"/>
    <property type="match status" value="1"/>
</dbReference>
<keyword evidence="5" id="KW-0378">Hydrolase</keyword>
<evidence type="ECO:0000256" key="3">
    <source>
        <dbReference type="ARBA" id="ARBA00022729"/>
    </source>
</evidence>
<evidence type="ECO:0000256" key="5">
    <source>
        <dbReference type="ARBA" id="ARBA00022801"/>
    </source>
</evidence>
<dbReference type="FunFam" id="2.40.10.10:FF:000016">
    <property type="entry name" value="Tryptase beta-2"/>
    <property type="match status" value="1"/>
</dbReference>
<dbReference type="SUPFAM" id="SSF47473">
    <property type="entry name" value="EF-hand"/>
    <property type="match status" value="1"/>
</dbReference>
<keyword evidence="3" id="KW-0732">Signal</keyword>
<dbReference type="AlphaFoldDB" id="L5LGG9"/>
<dbReference type="GO" id="GO:0006508">
    <property type="term" value="P:proteolysis"/>
    <property type="evidence" value="ECO:0007669"/>
    <property type="project" value="UniProtKB-KW"/>
</dbReference>
<dbReference type="GO" id="GO:0004252">
    <property type="term" value="F:serine-type endopeptidase activity"/>
    <property type="evidence" value="ECO:0007669"/>
    <property type="project" value="InterPro"/>
</dbReference>
<dbReference type="InterPro" id="IPR001314">
    <property type="entry name" value="Peptidase_S1A"/>
</dbReference>
<keyword evidence="8" id="KW-0865">Zymogen</keyword>
<dbReference type="CDD" id="cd00051">
    <property type="entry name" value="EFh"/>
    <property type="match status" value="1"/>
</dbReference>
<keyword evidence="7" id="KW-0518">Myosin</keyword>
<accession>L5LGG9</accession>
<dbReference type="Gene3D" id="1.10.238.10">
    <property type="entry name" value="EF-hand"/>
    <property type="match status" value="2"/>
</dbReference>
<dbReference type="InterPro" id="IPR011992">
    <property type="entry name" value="EF-hand-dom_pair"/>
</dbReference>
<comment type="subunit">
    <text evidence="1">Myosin is a hexamer of 2 heavy chains and 4 light chains.</text>
</comment>
<dbReference type="Pfam" id="PF00089">
    <property type="entry name" value="Trypsin"/>
    <property type="match status" value="1"/>
</dbReference>
<evidence type="ECO:0000256" key="4">
    <source>
        <dbReference type="ARBA" id="ARBA00022737"/>
    </source>
</evidence>
<dbReference type="eggNOG" id="KOG3627">
    <property type="taxonomic scope" value="Eukaryota"/>
</dbReference>
<keyword evidence="4" id="KW-0677">Repeat</keyword>
<keyword evidence="2" id="KW-0645">Protease</keyword>
<keyword evidence="11" id="KW-0325">Glycoprotein</keyword>
<sequence length="416" mass="46197">MAPKKPEPKKEEAKTAPKAAAPAAAPAPAAPQPEPPKENEFDASKVKIEFTPEQIEEFKEAFMLFDRTPKCEMKITYGQCGDVLRALGQNPTQAEVLRVLGKPKQEDLHTKMMDFDTFLPMLQHIAKNKDTGTYEDFVEGLRVFDKEGNGTVMGAELRHVLATLGERLTEDEVEKLMAGQEDSNGCINYEGSPCSYLDYTVKVGGIHVHHASKMAVRVPVRDIVIHQDFSTFKTIENDIALVLLEFPVNYSTHIQPVCFPEKTFMVQTDTDCWVTGWGKLHEKDPKEAAPELLQEAELKIIRHEKCNEIFKKKLGTRFDVVKEGCVCGYSDLGKDSCQGDSGGPLVCEFNNTWVQVGIVSWGFGCGRKGYPGVYTEVSFFKDWVIDQMSLASSQDSAVLPTLPLCLVLSLGVLVTL</sequence>
<name>L5LGG9_MYODS</name>
<proteinExistence type="predicted"/>
<dbReference type="PROSITE" id="PS50222">
    <property type="entry name" value="EF_HAND_2"/>
    <property type="match status" value="1"/>
</dbReference>
<evidence type="ECO:0000313" key="18">
    <source>
        <dbReference type="EMBL" id="ELK24971.1"/>
    </source>
</evidence>
<keyword evidence="19" id="KW-1185">Reference proteome</keyword>
<dbReference type="PROSITE" id="PS00135">
    <property type="entry name" value="TRYPSIN_SER"/>
    <property type="match status" value="1"/>
</dbReference>
<evidence type="ECO:0000256" key="15">
    <source>
        <dbReference type="SAM" id="MobiDB-lite"/>
    </source>
</evidence>
<evidence type="ECO:0000259" key="17">
    <source>
        <dbReference type="PROSITE" id="PS50240"/>
    </source>
</evidence>
<evidence type="ECO:0000256" key="11">
    <source>
        <dbReference type="ARBA" id="ARBA00023180"/>
    </source>
</evidence>